<reference evidence="3 4" key="1">
    <citation type="submission" date="2016-10" db="EMBL/GenBank/DDBJ databases">
        <authorList>
            <person name="de Groot N.N."/>
        </authorList>
    </citation>
    <scope>NUCLEOTIDE SEQUENCE [LARGE SCALE GENOMIC DNA]</scope>
    <source>
        <strain evidence="3 4">DSM 16957</strain>
    </source>
</reference>
<feature type="compositionally biased region" description="Polar residues" evidence="1">
    <location>
        <begin position="331"/>
        <end position="345"/>
    </location>
</feature>
<evidence type="ECO:0000256" key="2">
    <source>
        <dbReference type="SAM" id="SignalP"/>
    </source>
</evidence>
<dbReference type="EMBL" id="FNAG01000002">
    <property type="protein sequence ID" value="SDD41291.1"/>
    <property type="molecule type" value="Genomic_DNA"/>
</dbReference>
<dbReference type="STRING" id="265719.SAMN04488509_102360"/>
<proteinExistence type="predicted"/>
<dbReference type="Proteomes" id="UP000199603">
    <property type="component" value="Unassembled WGS sequence"/>
</dbReference>
<dbReference type="RefSeq" id="WP_091240303.1">
    <property type="nucleotide sequence ID" value="NZ_FNAG01000002.1"/>
</dbReference>
<dbReference type="AlphaFoldDB" id="A0A1G6UJ46"/>
<organism evidence="3 4">
    <name type="scientific">Aquimonas voraii</name>
    <dbReference type="NCBI Taxonomy" id="265719"/>
    <lineage>
        <taxon>Bacteria</taxon>
        <taxon>Pseudomonadati</taxon>
        <taxon>Pseudomonadota</taxon>
        <taxon>Gammaproteobacteria</taxon>
        <taxon>Lysobacterales</taxon>
        <taxon>Lysobacteraceae</taxon>
        <taxon>Aquimonas</taxon>
    </lineage>
</organism>
<keyword evidence="2" id="KW-0732">Signal</keyword>
<evidence type="ECO:0000313" key="4">
    <source>
        <dbReference type="Proteomes" id="UP000199603"/>
    </source>
</evidence>
<accession>A0A1G6UJ46</accession>
<feature type="region of interest" description="Disordered" evidence="1">
    <location>
        <begin position="331"/>
        <end position="353"/>
    </location>
</feature>
<evidence type="ECO:0000313" key="3">
    <source>
        <dbReference type="EMBL" id="SDD41291.1"/>
    </source>
</evidence>
<feature type="signal peptide" evidence="2">
    <location>
        <begin position="1"/>
        <end position="27"/>
    </location>
</feature>
<keyword evidence="4" id="KW-1185">Reference proteome</keyword>
<protein>
    <submittedName>
        <fullName evidence="3">Uncharacterized protein</fullName>
    </submittedName>
</protein>
<name>A0A1G6UJ46_9GAMM</name>
<gene>
    <name evidence="3" type="ORF">SAMN04488509_102360</name>
</gene>
<evidence type="ECO:0000256" key="1">
    <source>
        <dbReference type="SAM" id="MobiDB-lite"/>
    </source>
</evidence>
<feature type="chain" id="PRO_5011500529" evidence="2">
    <location>
        <begin position="28"/>
        <end position="364"/>
    </location>
</feature>
<sequence length="364" mass="37956">MTTQVQGFRIAFAAALVLAGLAQPAAAQSSLWRSGATVYTPLIDQLGNFQSNGTGYFVSQAYISNPPQPTVGQRFYLSVYLSAIASPPVGRLMFPHLQLPAGVSVVADPAVPLRCFYRPMSGIGNAIEFTNQVLNDTSFGANLRIAGCPQPSSAALPLRSLTNGATGSGLLIPRRDPQSSGEAWPMGSYAAYEFLVPVVSSVTLDRFSSASLFRAPTYSMQGDGLSSWAYPQLNLEVHPAAGGSGSADMRIASINTTTPTSPLNRRVLARCQNDGPNPAQNASCSFTRLPAGASQGCTPAGVQASLGVGAFIDCWTEFPGTVNGDTVEVTASSATPDPNPQNNGMGVSIQPMPGGVLFRSGFEP</sequence>